<dbReference type="InterPro" id="IPR050508">
    <property type="entry name" value="Methyltransf_Superfamily"/>
</dbReference>
<dbReference type="SUPFAM" id="SSF53335">
    <property type="entry name" value="S-adenosyl-L-methionine-dependent methyltransferases"/>
    <property type="match status" value="1"/>
</dbReference>
<dbReference type="Pfam" id="PF08241">
    <property type="entry name" value="Methyltransf_11"/>
    <property type="match status" value="1"/>
</dbReference>
<organism evidence="2">
    <name type="scientific">Tetraselmis sp. GSL018</name>
    <dbReference type="NCBI Taxonomy" id="582737"/>
    <lineage>
        <taxon>Eukaryota</taxon>
        <taxon>Viridiplantae</taxon>
        <taxon>Chlorophyta</taxon>
        <taxon>core chlorophytes</taxon>
        <taxon>Chlorodendrophyceae</taxon>
        <taxon>Chlorodendrales</taxon>
        <taxon>Chlorodendraceae</taxon>
        <taxon>Tetraselmis</taxon>
    </lineage>
</organism>
<keyword evidence="2" id="KW-0489">Methyltransferase</keyword>
<dbReference type="InterPro" id="IPR029063">
    <property type="entry name" value="SAM-dependent_MTases_sf"/>
</dbReference>
<dbReference type="PANTHER" id="PTHR42912">
    <property type="entry name" value="METHYLTRANSFERASE"/>
    <property type="match status" value="1"/>
</dbReference>
<protein>
    <submittedName>
        <fullName evidence="2">Methyltransferase type 11</fullName>
    </submittedName>
</protein>
<accession>A0A061R1H8</accession>
<dbReference type="CDD" id="cd02440">
    <property type="entry name" value="AdoMet_MTases"/>
    <property type="match status" value="1"/>
</dbReference>
<evidence type="ECO:0000313" key="2">
    <source>
        <dbReference type="EMBL" id="JAC66762.1"/>
    </source>
</evidence>
<dbReference type="AlphaFoldDB" id="A0A061R1H8"/>
<proteinExistence type="predicted"/>
<name>A0A061R1H8_9CHLO</name>
<gene>
    <name evidence="2" type="ORF">TSPGSL018_12864</name>
</gene>
<feature type="domain" description="Methyltransferase type 11" evidence="1">
    <location>
        <begin position="123"/>
        <end position="220"/>
    </location>
</feature>
<evidence type="ECO:0000259" key="1">
    <source>
        <dbReference type="Pfam" id="PF08241"/>
    </source>
</evidence>
<dbReference type="Gene3D" id="3.40.50.150">
    <property type="entry name" value="Vaccinia Virus protein VP39"/>
    <property type="match status" value="1"/>
</dbReference>
<sequence>MEVKTVEVLPKIFDCFGRPVKGKGRARRKASSVTPVDSYSERNEVCRCLYRRKTLLATLGLSTGFFIDILSERTKAETVKDIQAAYDRYASEYDELDDGMAADFLRLPELRRSLLRRASGNVLEVGVGTGINLPLYDKRKVSSVTGVDLSVGMLHEAEQRVRRIGSDGLVTLQQADVESLPFADSSFDAVVDTFSLCVYPDPLQALREMARVLRPGGSVLLLAHTRSTFTPLAVYQDATAQVVRRMGRGCEWNQDVGGLAASAGLEVVEQERHLGGLISLVVAHPAA</sequence>
<dbReference type="EMBL" id="GBEZ01019849">
    <property type="protein sequence ID" value="JAC66762.1"/>
    <property type="molecule type" value="Transcribed_RNA"/>
</dbReference>
<dbReference type="GO" id="GO:0008757">
    <property type="term" value="F:S-adenosylmethionine-dependent methyltransferase activity"/>
    <property type="evidence" value="ECO:0007669"/>
    <property type="project" value="InterPro"/>
</dbReference>
<keyword evidence="2" id="KW-0808">Transferase</keyword>
<reference evidence="2" key="1">
    <citation type="submission" date="2014-05" db="EMBL/GenBank/DDBJ databases">
        <title>The transcriptome of the halophilic microalga Tetraselmis sp. GSL018 isolated from the Great Salt Lake, Utah.</title>
        <authorList>
            <person name="Jinkerson R.E."/>
            <person name="D'Adamo S."/>
            <person name="Posewitz M.C."/>
        </authorList>
    </citation>
    <scope>NUCLEOTIDE SEQUENCE</scope>
    <source>
        <strain evidence="2">GSL018</strain>
    </source>
</reference>
<dbReference type="InterPro" id="IPR013216">
    <property type="entry name" value="Methyltransf_11"/>
</dbReference>
<dbReference type="GO" id="GO:0032259">
    <property type="term" value="P:methylation"/>
    <property type="evidence" value="ECO:0007669"/>
    <property type="project" value="UniProtKB-KW"/>
</dbReference>
<dbReference type="PANTHER" id="PTHR42912:SF96">
    <property type="entry name" value="METHYLTRANSFERASE DOMAIN-CONTAINING PROTEIN"/>
    <property type="match status" value="1"/>
</dbReference>